<evidence type="ECO:0000313" key="3">
    <source>
        <dbReference type="Proteomes" id="UP001208689"/>
    </source>
</evidence>
<keyword evidence="1" id="KW-1133">Transmembrane helix</keyword>
<feature type="transmembrane region" description="Helical" evidence="1">
    <location>
        <begin position="30"/>
        <end position="54"/>
    </location>
</feature>
<protein>
    <submittedName>
        <fullName evidence="2">Uncharacterized protein</fullName>
    </submittedName>
</protein>
<gene>
    <name evidence="2" type="ORF">NEF87_005114</name>
</gene>
<dbReference type="Proteomes" id="UP001208689">
    <property type="component" value="Chromosome"/>
</dbReference>
<keyword evidence="3" id="KW-1185">Reference proteome</keyword>
<keyword evidence="1" id="KW-0812">Transmembrane</keyword>
<accession>A0ABY6I1Z2</accession>
<proteinExistence type="predicted"/>
<name>A0ABY6I1Z2_9ARCH</name>
<dbReference type="EMBL" id="CP104013">
    <property type="protein sequence ID" value="UYP48829.1"/>
    <property type="molecule type" value="Genomic_DNA"/>
</dbReference>
<evidence type="ECO:0000256" key="1">
    <source>
        <dbReference type="SAM" id="Phobius"/>
    </source>
</evidence>
<reference evidence="2" key="1">
    <citation type="submission" date="2022-09" db="EMBL/GenBank/DDBJ databases">
        <title>Actin cytoskeleton and complex cell architecture in an #Asgard archaeon.</title>
        <authorList>
            <person name="Ponce Toledo R.I."/>
            <person name="Schleper C."/>
            <person name="Rodrigues Oliveira T."/>
            <person name="Wollweber F."/>
            <person name="Xu J."/>
            <person name="Rittmann S."/>
            <person name="Klingl A."/>
            <person name="Pilhofer M."/>
        </authorList>
    </citation>
    <scope>NUCLEOTIDE SEQUENCE</scope>
    <source>
        <strain evidence="2">B-35</strain>
    </source>
</reference>
<sequence length="98" mass="11292">MDFIGHFTIVFITMYDVDSKDKFLEAEAKLISSLSTLVWIIPGLFLVQLILTAMGYNVEAWSGESMATVLINLMWIIVILRIIPTLYKFFKNKQEKQS</sequence>
<organism evidence="2 3">
    <name type="scientific">Candidatus Lokiarchaeum ossiferum</name>
    <dbReference type="NCBI Taxonomy" id="2951803"/>
    <lineage>
        <taxon>Archaea</taxon>
        <taxon>Promethearchaeati</taxon>
        <taxon>Promethearchaeota</taxon>
        <taxon>Promethearchaeia</taxon>
        <taxon>Promethearchaeales</taxon>
        <taxon>Promethearchaeaceae</taxon>
        <taxon>Candidatus Lokiarchaeum</taxon>
    </lineage>
</organism>
<keyword evidence="1" id="KW-0472">Membrane</keyword>
<feature type="transmembrane region" description="Helical" evidence="1">
    <location>
        <begin position="66"/>
        <end position="87"/>
    </location>
</feature>
<evidence type="ECO:0000313" key="2">
    <source>
        <dbReference type="EMBL" id="UYP48829.1"/>
    </source>
</evidence>